<evidence type="ECO:0000313" key="2">
    <source>
        <dbReference type="Proteomes" id="UP001172673"/>
    </source>
</evidence>
<dbReference type="EMBL" id="JAPDRK010000005">
    <property type="protein sequence ID" value="KAJ9612294.1"/>
    <property type="molecule type" value="Genomic_DNA"/>
</dbReference>
<reference evidence="1" key="1">
    <citation type="submission" date="2022-10" db="EMBL/GenBank/DDBJ databases">
        <title>Culturing micro-colonial fungi from biological soil crusts in the Mojave desert and describing Neophaeococcomyces mojavensis, and introducing the new genera and species Taxawa tesnikishii.</title>
        <authorList>
            <person name="Kurbessoian T."/>
            <person name="Stajich J.E."/>
        </authorList>
    </citation>
    <scope>NUCLEOTIDE SEQUENCE</scope>
    <source>
        <strain evidence="1">TK_41</strain>
    </source>
</reference>
<accession>A0AA38XFU7</accession>
<dbReference type="Proteomes" id="UP001172673">
    <property type="component" value="Unassembled WGS sequence"/>
</dbReference>
<proteinExistence type="predicted"/>
<comment type="caution">
    <text evidence="1">The sequence shown here is derived from an EMBL/GenBank/DDBJ whole genome shotgun (WGS) entry which is preliminary data.</text>
</comment>
<keyword evidence="2" id="KW-1185">Reference proteome</keyword>
<sequence length="222" mass="26039">MDKLPIIRPRTPDGPMGYLNYPPEIMNQIYHEILVDDSQIFSFLCSSDPKYRLIGLKQAVAAYQSPRFDRLDWRHLFDARYYTESRGLSAQLLRVCKKIWSEATAVLYGNLTIAMRWDVRQELSYDTFWYDPRQRGMPEYVDGIPPDPCIKRFFKRNAVFVIASAAFVFPKLEGPLYTRIPGGTAYWVDAVHWGMTHQTGQADPREHVLRRLDAMKKRRWTI</sequence>
<evidence type="ECO:0000313" key="1">
    <source>
        <dbReference type="EMBL" id="KAJ9612294.1"/>
    </source>
</evidence>
<protein>
    <submittedName>
        <fullName evidence="1">Uncharacterized protein</fullName>
    </submittedName>
</protein>
<name>A0AA38XFU7_9EURO</name>
<dbReference type="AlphaFoldDB" id="A0AA38XFU7"/>
<gene>
    <name evidence="1" type="ORF">H2200_003891</name>
</gene>
<organism evidence="1 2">
    <name type="scientific">Cladophialophora chaetospira</name>
    <dbReference type="NCBI Taxonomy" id="386627"/>
    <lineage>
        <taxon>Eukaryota</taxon>
        <taxon>Fungi</taxon>
        <taxon>Dikarya</taxon>
        <taxon>Ascomycota</taxon>
        <taxon>Pezizomycotina</taxon>
        <taxon>Eurotiomycetes</taxon>
        <taxon>Chaetothyriomycetidae</taxon>
        <taxon>Chaetothyriales</taxon>
        <taxon>Herpotrichiellaceae</taxon>
        <taxon>Cladophialophora</taxon>
    </lineage>
</organism>